<dbReference type="Pfam" id="PF12704">
    <property type="entry name" value="MacB_PCD"/>
    <property type="match status" value="1"/>
</dbReference>
<feature type="transmembrane region" description="Helical" evidence="6">
    <location>
        <begin position="21"/>
        <end position="40"/>
    </location>
</feature>
<dbReference type="PANTHER" id="PTHR30572:SF18">
    <property type="entry name" value="ABC-TYPE MACROLIDE FAMILY EXPORT SYSTEM PERMEASE COMPONENT 2"/>
    <property type="match status" value="1"/>
</dbReference>
<comment type="caution">
    <text evidence="9">The sequence shown here is derived from an EMBL/GenBank/DDBJ whole genome shotgun (WGS) entry which is preliminary data.</text>
</comment>
<dbReference type="GO" id="GO:0005886">
    <property type="term" value="C:plasma membrane"/>
    <property type="evidence" value="ECO:0007669"/>
    <property type="project" value="UniProtKB-SubCell"/>
</dbReference>
<evidence type="ECO:0000256" key="4">
    <source>
        <dbReference type="ARBA" id="ARBA00022989"/>
    </source>
</evidence>
<dbReference type="Proteomes" id="UP000027661">
    <property type="component" value="Unassembled WGS sequence"/>
</dbReference>
<evidence type="ECO:0000256" key="5">
    <source>
        <dbReference type="ARBA" id="ARBA00023136"/>
    </source>
</evidence>
<evidence type="ECO:0000313" key="9">
    <source>
        <dbReference type="EMBL" id="KDS55657.1"/>
    </source>
</evidence>
<feature type="transmembrane region" description="Helical" evidence="6">
    <location>
        <begin position="335"/>
        <end position="362"/>
    </location>
</feature>
<keyword evidence="2" id="KW-1003">Cell membrane</keyword>
<sequence>MKQLLLQAFNLIRQNPFYATISIIGTAVTIAFVMVVVMIYDFRTMDMAPESDRSDMMYTGSGMTYRKLDHTNQNSGMGRKAFEALFSELPGVKEVTWYRGVSKTPCNLSASNEIFNYYVRPVADNWFKFFDYEFIAGRSFTQEEYDARRWVSVITERMALQLFGTTDVVGKEYQSNFFPTKVVGVVKDVNAIFQTAYADAFVPFSLENEDYYATWTGGLGGIRLGLLKLLPDTRPAEVRTEVQHRQDRLNSSTAEYAFEMNELYTHTEYTFFRGKDISAPLVYSMLLMVLLIVPAINISGMTNARMQERVTEIAVRKAYGASRISIMVRLFLENLLTVFLGGILGYLFSCVLVWLGRVWLFGSGEVELSGISLDGGLLLHPALFVLVFGVCVVFNLLSVLIPVWMVTHRNIATTIKGE</sequence>
<feature type="domain" description="ABC3 transporter permease C-terminal" evidence="7">
    <location>
        <begin position="285"/>
        <end position="411"/>
    </location>
</feature>
<name>A0A069SLL2_PHOVU</name>
<comment type="subcellular location">
    <subcellularLocation>
        <location evidence="1">Cell membrane</location>
        <topology evidence="1">Multi-pass membrane protein</topology>
    </subcellularLocation>
</comment>
<dbReference type="InterPro" id="IPR025857">
    <property type="entry name" value="MacB_PCD"/>
</dbReference>
<dbReference type="GO" id="GO:0022857">
    <property type="term" value="F:transmembrane transporter activity"/>
    <property type="evidence" value="ECO:0007669"/>
    <property type="project" value="TreeGrafter"/>
</dbReference>
<dbReference type="AlphaFoldDB" id="A0A069SLL2"/>
<evidence type="ECO:0000256" key="1">
    <source>
        <dbReference type="ARBA" id="ARBA00004651"/>
    </source>
</evidence>
<dbReference type="Pfam" id="PF02687">
    <property type="entry name" value="FtsX"/>
    <property type="match status" value="1"/>
</dbReference>
<evidence type="ECO:0000256" key="2">
    <source>
        <dbReference type="ARBA" id="ARBA00022475"/>
    </source>
</evidence>
<evidence type="ECO:0000313" key="10">
    <source>
        <dbReference type="Proteomes" id="UP000027661"/>
    </source>
</evidence>
<organism evidence="9 10">
    <name type="scientific">Phocaeicola vulgatus str. 3975 RP4</name>
    <dbReference type="NCBI Taxonomy" id="1339352"/>
    <lineage>
        <taxon>Bacteria</taxon>
        <taxon>Pseudomonadati</taxon>
        <taxon>Bacteroidota</taxon>
        <taxon>Bacteroidia</taxon>
        <taxon>Bacteroidales</taxon>
        <taxon>Bacteroidaceae</taxon>
        <taxon>Phocaeicola</taxon>
    </lineage>
</organism>
<evidence type="ECO:0000259" key="7">
    <source>
        <dbReference type="Pfam" id="PF02687"/>
    </source>
</evidence>
<dbReference type="EMBL" id="JNHM01000012">
    <property type="protein sequence ID" value="KDS55657.1"/>
    <property type="molecule type" value="Genomic_DNA"/>
</dbReference>
<protein>
    <submittedName>
        <fullName evidence="9">FtsX-like permease family protein</fullName>
    </submittedName>
</protein>
<feature type="transmembrane region" description="Helical" evidence="6">
    <location>
        <begin position="382"/>
        <end position="406"/>
    </location>
</feature>
<dbReference type="RefSeq" id="WP_005846250.1">
    <property type="nucleotide sequence ID" value="NZ_JNHM01000012.1"/>
</dbReference>
<feature type="transmembrane region" description="Helical" evidence="6">
    <location>
        <begin position="281"/>
        <end position="299"/>
    </location>
</feature>
<dbReference type="PATRIC" id="fig|1339352.3.peg.922"/>
<gene>
    <name evidence="9" type="ORF">M099_0954</name>
</gene>
<keyword evidence="5 6" id="KW-0472">Membrane</keyword>
<reference evidence="9 10" key="1">
    <citation type="submission" date="2014-04" db="EMBL/GenBank/DDBJ databases">
        <authorList>
            <person name="Sears C."/>
            <person name="Carroll K."/>
            <person name="Sack B.R."/>
            <person name="Qadri F."/>
            <person name="Myers L.L."/>
            <person name="Chung G.-T."/>
            <person name="Escheverria P."/>
            <person name="Fraser C.M."/>
            <person name="Sadzewicz L."/>
            <person name="Shefchek K.A."/>
            <person name="Tallon L."/>
            <person name="Das S.P."/>
            <person name="Daugherty S."/>
            <person name="Mongodin E.F."/>
        </authorList>
    </citation>
    <scope>NUCLEOTIDE SEQUENCE [LARGE SCALE GENOMIC DNA]</scope>
    <source>
        <strain evidence="9 10">3975 RP4</strain>
    </source>
</reference>
<evidence type="ECO:0000259" key="8">
    <source>
        <dbReference type="Pfam" id="PF12704"/>
    </source>
</evidence>
<accession>A0A069SLL2</accession>
<keyword evidence="4 6" id="KW-1133">Transmembrane helix</keyword>
<keyword evidence="3 6" id="KW-0812">Transmembrane</keyword>
<proteinExistence type="predicted"/>
<feature type="domain" description="MacB-like periplasmic core" evidence="8">
    <location>
        <begin position="21"/>
        <end position="243"/>
    </location>
</feature>
<evidence type="ECO:0000256" key="3">
    <source>
        <dbReference type="ARBA" id="ARBA00022692"/>
    </source>
</evidence>
<dbReference type="InterPro" id="IPR050250">
    <property type="entry name" value="Macrolide_Exporter_MacB"/>
</dbReference>
<dbReference type="InterPro" id="IPR003838">
    <property type="entry name" value="ABC3_permease_C"/>
</dbReference>
<dbReference type="PANTHER" id="PTHR30572">
    <property type="entry name" value="MEMBRANE COMPONENT OF TRANSPORTER-RELATED"/>
    <property type="match status" value="1"/>
</dbReference>
<evidence type="ECO:0000256" key="6">
    <source>
        <dbReference type="SAM" id="Phobius"/>
    </source>
</evidence>